<evidence type="ECO:0000313" key="1">
    <source>
        <dbReference type="EMBL" id="THU78829.1"/>
    </source>
</evidence>
<sequence length="337" mass="37586">MYQAFLDGSLNLQKHTVEECLSLTQHLLTSLEGITQGSPKQYFEDIYQDVLQSKVGENLSMALIDEAHIMFNTLLEKVQKLSSRVFEETVVWYRYTGLPCLDIRHDVKTGSSPGIEILGHVRIFQLGVGHHVVSVQYDAHTRPELGCSGKKEDQEDDELWSHFGTIDEDLMVVNDPGEFLPPAYMVLVHDLAKGVLDAYFRKCDSLDEAVACYTAAYSSSQVTRSWKLCLSGRESASKANVGLRQEMVPGGRDRATAAVMLENIYVIDKPNSSRTNVGLKQEMVPDGRDRVLERGWGRPRTPAIGLPTPFSRSGWQGPTGKQLHMIVSTLSHLYEGA</sequence>
<dbReference type="AlphaFoldDB" id="A0A4S8KST3"/>
<dbReference type="OrthoDB" id="3270804at2759"/>
<dbReference type="Proteomes" id="UP000297245">
    <property type="component" value="Unassembled WGS sequence"/>
</dbReference>
<proteinExistence type="predicted"/>
<accession>A0A4S8KST3</accession>
<reference evidence="1 2" key="1">
    <citation type="journal article" date="2019" name="Nat. Ecol. Evol.">
        <title>Megaphylogeny resolves global patterns of mushroom evolution.</title>
        <authorList>
            <person name="Varga T."/>
            <person name="Krizsan K."/>
            <person name="Foldi C."/>
            <person name="Dima B."/>
            <person name="Sanchez-Garcia M."/>
            <person name="Sanchez-Ramirez S."/>
            <person name="Szollosi G.J."/>
            <person name="Szarkandi J.G."/>
            <person name="Papp V."/>
            <person name="Albert L."/>
            <person name="Andreopoulos W."/>
            <person name="Angelini C."/>
            <person name="Antonin V."/>
            <person name="Barry K.W."/>
            <person name="Bougher N.L."/>
            <person name="Buchanan P."/>
            <person name="Buyck B."/>
            <person name="Bense V."/>
            <person name="Catcheside P."/>
            <person name="Chovatia M."/>
            <person name="Cooper J."/>
            <person name="Damon W."/>
            <person name="Desjardin D."/>
            <person name="Finy P."/>
            <person name="Geml J."/>
            <person name="Haridas S."/>
            <person name="Hughes K."/>
            <person name="Justo A."/>
            <person name="Karasinski D."/>
            <person name="Kautmanova I."/>
            <person name="Kiss B."/>
            <person name="Kocsube S."/>
            <person name="Kotiranta H."/>
            <person name="LaButti K.M."/>
            <person name="Lechner B.E."/>
            <person name="Liimatainen K."/>
            <person name="Lipzen A."/>
            <person name="Lukacs Z."/>
            <person name="Mihaltcheva S."/>
            <person name="Morgado L.N."/>
            <person name="Niskanen T."/>
            <person name="Noordeloos M.E."/>
            <person name="Ohm R.A."/>
            <person name="Ortiz-Santana B."/>
            <person name="Ovrebo C."/>
            <person name="Racz N."/>
            <person name="Riley R."/>
            <person name="Savchenko A."/>
            <person name="Shiryaev A."/>
            <person name="Soop K."/>
            <person name="Spirin V."/>
            <person name="Szebenyi C."/>
            <person name="Tomsovsky M."/>
            <person name="Tulloss R.E."/>
            <person name="Uehling J."/>
            <person name="Grigoriev I.V."/>
            <person name="Vagvolgyi C."/>
            <person name="Papp T."/>
            <person name="Martin F.M."/>
            <person name="Miettinen O."/>
            <person name="Hibbett D.S."/>
            <person name="Nagy L.G."/>
        </authorList>
    </citation>
    <scope>NUCLEOTIDE SEQUENCE [LARGE SCALE GENOMIC DNA]</scope>
    <source>
        <strain evidence="1 2">CBS 962.96</strain>
    </source>
</reference>
<dbReference type="EMBL" id="ML180126">
    <property type="protein sequence ID" value="THU78829.1"/>
    <property type="molecule type" value="Genomic_DNA"/>
</dbReference>
<gene>
    <name evidence="1" type="ORF">K435DRAFT_811217</name>
</gene>
<protein>
    <submittedName>
        <fullName evidence="1">Uncharacterized protein</fullName>
    </submittedName>
</protein>
<keyword evidence="2" id="KW-1185">Reference proteome</keyword>
<evidence type="ECO:0000313" key="2">
    <source>
        <dbReference type="Proteomes" id="UP000297245"/>
    </source>
</evidence>
<organism evidence="1 2">
    <name type="scientific">Dendrothele bispora (strain CBS 962.96)</name>
    <dbReference type="NCBI Taxonomy" id="1314807"/>
    <lineage>
        <taxon>Eukaryota</taxon>
        <taxon>Fungi</taxon>
        <taxon>Dikarya</taxon>
        <taxon>Basidiomycota</taxon>
        <taxon>Agaricomycotina</taxon>
        <taxon>Agaricomycetes</taxon>
        <taxon>Agaricomycetidae</taxon>
        <taxon>Agaricales</taxon>
        <taxon>Agaricales incertae sedis</taxon>
        <taxon>Dendrothele</taxon>
    </lineage>
</organism>
<name>A0A4S8KST3_DENBC</name>